<dbReference type="PANTHER" id="PTHR46599">
    <property type="entry name" value="PIGGYBAC TRANSPOSABLE ELEMENT-DERIVED PROTEIN 4"/>
    <property type="match status" value="1"/>
</dbReference>
<dbReference type="Pfam" id="PF13843">
    <property type="entry name" value="DDE_Tnp_1_7"/>
    <property type="match status" value="1"/>
</dbReference>
<feature type="domain" description="PiggyBac transposable element-derived protein" evidence="1">
    <location>
        <begin position="4"/>
        <end position="140"/>
    </location>
</feature>
<reference evidence="2 3" key="1">
    <citation type="journal article" date="2021" name="Elife">
        <title>Chloroplast acquisition without the gene transfer in kleptoplastic sea slugs, Plakobranchus ocellatus.</title>
        <authorList>
            <person name="Maeda T."/>
            <person name="Takahashi S."/>
            <person name="Yoshida T."/>
            <person name="Shimamura S."/>
            <person name="Takaki Y."/>
            <person name="Nagai Y."/>
            <person name="Toyoda A."/>
            <person name="Suzuki Y."/>
            <person name="Arimoto A."/>
            <person name="Ishii H."/>
            <person name="Satoh N."/>
            <person name="Nishiyama T."/>
            <person name="Hasebe M."/>
            <person name="Maruyama T."/>
            <person name="Minagawa J."/>
            <person name="Obokata J."/>
            <person name="Shigenobu S."/>
        </authorList>
    </citation>
    <scope>NUCLEOTIDE SEQUENCE [LARGE SCALE GENOMIC DNA]</scope>
</reference>
<accession>A0AAV4HS21</accession>
<protein>
    <submittedName>
        <fullName evidence="2">PiggyBac transposase Kobuta</fullName>
    </submittedName>
</protein>
<dbReference type="EMBL" id="BMAT01002176">
    <property type="protein sequence ID" value="GFS00709.1"/>
    <property type="molecule type" value="Genomic_DNA"/>
</dbReference>
<dbReference type="AlphaFoldDB" id="A0AAV4HS21"/>
<evidence type="ECO:0000259" key="1">
    <source>
        <dbReference type="Pfam" id="PF13843"/>
    </source>
</evidence>
<evidence type="ECO:0000313" key="2">
    <source>
        <dbReference type="EMBL" id="GFS00709.1"/>
    </source>
</evidence>
<evidence type="ECO:0000313" key="3">
    <source>
        <dbReference type="Proteomes" id="UP000762676"/>
    </source>
</evidence>
<gene>
    <name evidence="2" type="ORF">ElyMa_001078200</name>
</gene>
<proteinExistence type="predicted"/>
<keyword evidence="3" id="KW-1185">Reference proteome</keyword>
<comment type="caution">
    <text evidence="2">The sequence shown here is derived from an EMBL/GenBank/DDBJ whole genome shotgun (WGS) entry which is preliminary data.</text>
</comment>
<organism evidence="2 3">
    <name type="scientific">Elysia marginata</name>
    <dbReference type="NCBI Taxonomy" id="1093978"/>
    <lineage>
        <taxon>Eukaryota</taxon>
        <taxon>Metazoa</taxon>
        <taxon>Spiralia</taxon>
        <taxon>Lophotrochozoa</taxon>
        <taxon>Mollusca</taxon>
        <taxon>Gastropoda</taxon>
        <taxon>Heterobranchia</taxon>
        <taxon>Euthyneura</taxon>
        <taxon>Panpulmonata</taxon>
        <taxon>Sacoglossa</taxon>
        <taxon>Placobranchoidea</taxon>
        <taxon>Plakobranchidae</taxon>
        <taxon>Elysia</taxon>
    </lineage>
</organism>
<sequence length="144" mass="16649">MLLKRACFEIKIFCFTDRNGYLHRFSVYTGKQDPPYNVDALVPEGAVKLSLTAKTTIALMVPFLNKGYHLFTDDWYISVALYEYLHQHSTARSDSMPKALKNLDIDARKTKSLYKVPLLSQKFLDKKMVYSMTTGHTTETKTRR</sequence>
<name>A0AAV4HS21_9GAST</name>
<dbReference type="PANTHER" id="PTHR46599:SF3">
    <property type="entry name" value="PIGGYBAC TRANSPOSABLE ELEMENT-DERIVED PROTEIN 4"/>
    <property type="match status" value="1"/>
</dbReference>
<dbReference type="InterPro" id="IPR029526">
    <property type="entry name" value="PGBD"/>
</dbReference>
<dbReference type="Proteomes" id="UP000762676">
    <property type="component" value="Unassembled WGS sequence"/>
</dbReference>